<dbReference type="NCBIfam" id="NF005012">
    <property type="entry name" value="PRK06411.1"/>
    <property type="match status" value="1"/>
</dbReference>
<accession>A0A8D1X650</accession>
<sequence>MFVKWNLYRWRVRGRVYQAGGLMGKPWEAGPSGQSRLLELPATHCCHPVVLSAASGLLRPILALRSSMGAAVQVRFVHPSAATDSPSSSQPAVSQAGAVVSKPTTLPSSRGEYVVAKLDDLVNWARRSSLWPMTFGLACCAVEMMHMAAPRYDMDRFGVVFRASPRQSDVMIVAGTLTNKMAPALRKLCQRRRLLPLLLLCRAGLRPNRARGYLRPRLPAHSRGPALRHPAAAEEDQAGEETADLVPQVVLAIWLPCGVCVGVITRGGQ</sequence>
<dbReference type="SUPFAM" id="SSF56770">
    <property type="entry name" value="HydA/Nqo6-like"/>
    <property type="match status" value="1"/>
</dbReference>
<evidence type="ECO:0000313" key="2">
    <source>
        <dbReference type="Ensembl" id="ENSSSCP00065001337.1"/>
    </source>
</evidence>
<dbReference type="Gene3D" id="3.40.50.12280">
    <property type="match status" value="1"/>
</dbReference>
<dbReference type="PANTHER" id="PTHR11995">
    <property type="entry name" value="NADH DEHYDROGENASE"/>
    <property type="match status" value="1"/>
</dbReference>
<evidence type="ECO:0000313" key="3">
    <source>
        <dbReference type="Proteomes" id="UP000694725"/>
    </source>
</evidence>
<feature type="region of interest" description="Disordered" evidence="1">
    <location>
        <begin position="81"/>
        <end position="106"/>
    </location>
</feature>
<evidence type="ECO:0000256" key="1">
    <source>
        <dbReference type="SAM" id="MobiDB-lite"/>
    </source>
</evidence>
<feature type="compositionally biased region" description="Low complexity" evidence="1">
    <location>
        <begin position="85"/>
        <end position="101"/>
    </location>
</feature>
<proteinExistence type="predicted"/>
<dbReference type="AlphaFoldDB" id="A0A8D1X650"/>
<protein>
    <submittedName>
        <fullName evidence="2">NADH:ubiquinone oxidoreductase core subunit S7</fullName>
    </submittedName>
</protein>
<dbReference type="Ensembl" id="ENSSSCT00065003593.1">
    <property type="protein sequence ID" value="ENSSSCP00065001337.1"/>
    <property type="gene ID" value="ENSSSCG00065002763.1"/>
</dbReference>
<dbReference type="Proteomes" id="UP000694725">
    <property type="component" value="Unplaced"/>
</dbReference>
<name>A0A8D1X650_PIG</name>
<organism evidence="2 3">
    <name type="scientific">Sus scrofa</name>
    <name type="common">Pig</name>
    <dbReference type="NCBI Taxonomy" id="9823"/>
    <lineage>
        <taxon>Eukaryota</taxon>
        <taxon>Metazoa</taxon>
        <taxon>Chordata</taxon>
        <taxon>Craniata</taxon>
        <taxon>Vertebrata</taxon>
        <taxon>Euteleostomi</taxon>
        <taxon>Mammalia</taxon>
        <taxon>Eutheria</taxon>
        <taxon>Laurasiatheria</taxon>
        <taxon>Artiodactyla</taxon>
        <taxon>Suina</taxon>
        <taxon>Suidae</taxon>
        <taxon>Sus</taxon>
    </lineage>
</organism>
<gene>
    <name evidence="2" type="primary">NDUFS7</name>
</gene>
<reference evidence="2" key="1">
    <citation type="submission" date="2025-08" db="UniProtKB">
        <authorList>
            <consortium name="Ensembl"/>
        </authorList>
    </citation>
    <scope>IDENTIFICATION</scope>
</reference>
<dbReference type="PANTHER" id="PTHR11995:SF14">
    <property type="entry name" value="NADH DEHYDROGENASE [UBIQUINONE] IRON-SULFUR PROTEIN 7, MITOCHONDRIAL"/>
    <property type="match status" value="1"/>
</dbReference>